<evidence type="ECO:0000313" key="4">
    <source>
        <dbReference type="Proteomes" id="UP000030649"/>
    </source>
</evidence>
<sequence length="106" mass="12044">MGQSDIDNQQQSKSASDAERTLIRDGRDFEQEYRLSSAEAGRFLVEVGKQLQEGNELTITDQDWKLPFSFGEPIELEVEFEGYDEQELEIEVEIPGTTDETAPNVE</sequence>
<dbReference type="Proteomes" id="UP000030649">
    <property type="component" value="Unassembled WGS sequence"/>
</dbReference>
<feature type="compositionally biased region" description="Polar residues" evidence="1">
    <location>
        <begin position="1"/>
        <end position="15"/>
    </location>
</feature>
<dbReference type="InterPro" id="IPR027598">
    <property type="entry name" value="Amphi-Trp_dom"/>
</dbReference>
<gene>
    <name evidence="3" type="ORF">J07HQW1_01595</name>
</gene>
<dbReference type="Pfam" id="PF20068">
    <property type="entry name" value="Amphi-Trp"/>
    <property type="match status" value="1"/>
</dbReference>
<dbReference type="HOGENOM" id="CLU_180499_0_0_2"/>
<proteinExistence type="predicted"/>
<dbReference type="AlphaFoldDB" id="U1PHC3"/>
<feature type="domain" description="Amphi-Trp" evidence="2">
    <location>
        <begin position="28"/>
        <end position="101"/>
    </location>
</feature>
<evidence type="ECO:0000313" key="3">
    <source>
        <dbReference type="EMBL" id="ERG91561.1"/>
    </source>
</evidence>
<reference evidence="3 4" key="1">
    <citation type="journal article" date="2013" name="PLoS ONE">
        <title>Assembly-driven community genomics of a hypersaline microbial ecosystem.</title>
        <authorList>
            <person name="Podell S."/>
            <person name="Ugalde J.A."/>
            <person name="Narasingarao P."/>
            <person name="Banfield J.F."/>
            <person name="Heidelberg K.B."/>
            <person name="Allen E.E."/>
        </authorList>
    </citation>
    <scope>NUCLEOTIDE SEQUENCE [LARGE SCALE GENOMIC DNA]</scope>
    <source>
        <strain evidence="4">J07HQW1</strain>
    </source>
</reference>
<protein>
    <recommendedName>
        <fullName evidence="2">Amphi-Trp domain-containing protein</fullName>
    </recommendedName>
</protein>
<name>U1PHC3_9EURY</name>
<dbReference type="EMBL" id="KE356560">
    <property type="protein sequence ID" value="ERG91561.1"/>
    <property type="molecule type" value="Genomic_DNA"/>
</dbReference>
<evidence type="ECO:0000256" key="1">
    <source>
        <dbReference type="SAM" id="MobiDB-lite"/>
    </source>
</evidence>
<organism evidence="3 4">
    <name type="scientific">Haloquadratum walsbyi J07HQW1</name>
    <dbReference type="NCBI Taxonomy" id="1238424"/>
    <lineage>
        <taxon>Archaea</taxon>
        <taxon>Methanobacteriati</taxon>
        <taxon>Methanobacteriota</taxon>
        <taxon>Stenosarchaea group</taxon>
        <taxon>Halobacteria</taxon>
        <taxon>Halobacteriales</taxon>
        <taxon>Haloferacaceae</taxon>
        <taxon>Haloquadratum</taxon>
    </lineage>
</organism>
<dbReference type="NCBIfam" id="TIGR04354">
    <property type="entry name" value="amphi-Trp"/>
    <property type="match status" value="1"/>
</dbReference>
<evidence type="ECO:0000259" key="2">
    <source>
        <dbReference type="Pfam" id="PF20068"/>
    </source>
</evidence>
<accession>U1PHC3</accession>
<feature type="region of interest" description="Disordered" evidence="1">
    <location>
        <begin position="1"/>
        <end position="21"/>
    </location>
</feature>